<feature type="transmembrane region" description="Helical" evidence="6">
    <location>
        <begin position="185"/>
        <end position="208"/>
    </location>
</feature>
<dbReference type="HOGENOM" id="CLU_040769_0_1_11"/>
<feature type="transmembrane region" description="Helical" evidence="6">
    <location>
        <begin position="58"/>
        <end position="80"/>
    </location>
</feature>
<dbReference type="GO" id="GO:0005886">
    <property type="term" value="C:plasma membrane"/>
    <property type="evidence" value="ECO:0007669"/>
    <property type="project" value="UniProtKB-SubCell"/>
</dbReference>
<dbReference type="CDD" id="cd06580">
    <property type="entry name" value="TM_PBP1_transp_TpRbsC_like"/>
    <property type="match status" value="1"/>
</dbReference>
<dbReference type="eggNOG" id="COG4603">
    <property type="taxonomic scope" value="Bacteria"/>
</dbReference>
<dbReference type="Proteomes" id="UP000002247">
    <property type="component" value="Chromosome"/>
</dbReference>
<reference evidence="7 8" key="1">
    <citation type="journal article" date="2010" name="Stand. Genomic Sci.">
        <title>Complete genome sequence of Segniliparus rotundus type strain (CDC 1076).</title>
        <authorList>
            <person name="Sikorski J."/>
            <person name="Lapidus A."/>
            <person name="Copeland A."/>
            <person name="Misra M."/>
            <person name="Glavina Del Rio T."/>
            <person name="Nolan M."/>
            <person name="Lucas S."/>
            <person name="Chen F."/>
            <person name="Tice H."/>
            <person name="Cheng J.F."/>
            <person name="Jando M."/>
            <person name="Schneider S."/>
            <person name="Bruce D."/>
            <person name="Goodwin L."/>
            <person name="Pitluck S."/>
            <person name="Liolios K."/>
            <person name="Mikhailova N."/>
            <person name="Pati A."/>
            <person name="Ivanova N."/>
            <person name="Mavromatis K."/>
            <person name="Chen A."/>
            <person name="Palaniappan K."/>
            <person name="Chertkov O."/>
            <person name="Land M."/>
            <person name="Hauser L."/>
            <person name="Chang Y.J."/>
            <person name="Jeffries C.D."/>
            <person name="Brettin T."/>
            <person name="Detter J.C."/>
            <person name="Han C."/>
            <person name="Rohde M."/>
            <person name="Goker M."/>
            <person name="Bristow J."/>
            <person name="Eisen J.A."/>
            <person name="Markowitz V."/>
            <person name="Hugenholtz P."/>
            <person name="Kyrpides N.C."/>
            <person name="Klenk H.P."/>
        </authorList>
    </citation>
    <scope>NUCLEOTIDE SEQUENCE [LARGE SCALE GENOMIC DNA]</scope>
    <source>
        <strain evidence="8">ATCC BAA-972 / CDC 1076 / CIP 108378 / DSM 44985 / JCM 13578</strain>
    </source>
</reference>
<dbReference type="PANTHER" id="PTHR47089">
    <property type="entry name" value="ABC TRANSPORTER, PERMEASE PROTEIN"/>
    <property type="match status" value="1"/>
</dbReference>
<evidence type="ECO:0000256" key="4">
    <source>
        <dbReference type="ARBA" id="ARBA00022989"/>
    </source>
</evidence>
<dbReference type="Pfam" id="PF02653">
    <property type="entry name" value="BPD_transp_2"/>
    <property type="match status" value="1"/>
</dbReference>
<evidence type="ECO:0000256" key="6">
    <source>
        <dbReference type="SAM" id="Phobius"/>
    </source>
</evidence>
<evidence type="ECO:0000256" key="2">
    <source>
        <dbReference type="ARBA" id="ARBA00022475"/>
    </source>
</evidence>
<comment type="subcellular location">
    <subcellularLocation>
        <location evidence="1">Cell membrane</location>
        <topology evidence="1">Multi-pass membrane protein</topology>
    </subcellularLocation>
</comment>
<keyword evidence="5 6" id="KW-0472">Membrane</keyword>
<evidence type="ECO:0000313" key="8">
    <source>
        <dbReference type="Proteomes" id="UP000002247"/>
    </source>
</evidence>
<keyword evidence="3 6" id="KW-0812">Transmembrane</keyword>
<feature type="transmembrane region" description="Helical" evidence="6">
    <location>
        <begin position="318"/>
        <end position="337"/>
    </location>
</feature>
<proteinExistence type="predicted"/>
<dbReference type="InterPro" id="IPR001851">
    <property type="entry name" value="ABC_transp_permease"/>
</dbReference>
<evidence type="ECO:0000256" key="1">
    <source>
        <dbReference type="ARBA" id="ARBA00004651"/>
    </source>
</evidence>
<organism evidence="7 8">
    <name type="scientific">Segniliparus rotundus (strain ATCC BAA-972 / CDC 1076 / CIP 108378 / DSM 44985 / JCM 13578)</name>
    <dbReference type="NCBI Taxonomy" id="640132"/>
    <lineage>
        <taxon>Bacteria</taxon>
        <taxon>Bacillati</taxon>
        <taxon>Actinomycetota</taxon>
        <taxon>Actinomycetes</taxon>
        <taxon>Mycobacteriales</taxon>
        <taxon>Segniliparaceae</taxon>
        <taxon>Segniliparus</taxon>
    </lineage>
</organism>
<dbReference type="PANTHER" id="PTHR47089:SF1">
    <property type="entry name" value="GUANOSINE ABC TRANSPORTER PERMEASE PROTEIN NUPP"/>
    <property type="match status" value="1"/>
</dbReference>
<dbReference type="STRING" id="640132.Srot_1018"/>
<keyword evidence="2" id="KW-1003">Cell membrane</keyword>
<evidence type="ECO:0000256" key="5">
    <source>
        <dbReference type="ARBA" id="ARBA00023136"/>
    </source>
</evidence>
<feature type="transmembrane region" description="Helical" evidence="6">
    <location>
        <begin position="110"/>
        <end position="131"/>
    </location>
</feature>
<feature type="transmembrane region" description="Helical" evidence="6">
    <location>
        <begin position="140"/>
        <end position="159"/>
    </location>
</feature>
<dbReference type="RefSeq" id="WP_013137947.1">
    <property type="nucleotide sequence ID" value="NC_014168.1"/>
</dbReference>
<evidence type="ECO:0000256" key="3">
    <source>
        <dbReference type="ARBA" id="ARBA00022692"/>
    </source>
</evidence>
<dbReference type="EMBL" id="CP001958">
    <property type="protein sequence ID" value="ADG97491.1"/>
    <property type="molecule type" value="Genomic_DNA"/>
</dbReference>
<dbReference type="OrthoDB" id="45037at2"/>
<evidence type="ECO:0000313" key="7">
    <source>
        <dbReference type="EMBL" id="ADG97491.1"/>
    </source>
</evidence>
<name>D6ZEW7_SEGRD</name>
<accession>D6ZEW7</accession>
<dbReference type="KEGG" id="srt:Srot_1018"/>
<protein>
    <submittedName>
        <fullName evidence="7">Inner-membrane translocator</fullName>
    </submittedName>
</protein>
<dbReference type="AlphaFoldDB" id="D6ZEW7"/>
<keyword evidence="4 6" id="KW-1133">Transmembrane helix</keyword>
<sequence>MSSRVRAGLAAMRAPSAAALLAVSLAAAILLASGKNPVLVAETMLRQLQDQAVLCDIVNAAAAYALTAFAASFGFAMGLFNIGVEGQYRVAAVTAAVAGAELPAPPGTRVVLVVLVAMAVGGAYAAIPALLKVFRGVHEVISSIMLNAVAVGIVAYMAGEQGWGVLNGNNIGTKAMPPDGAVGSFSFGFGKIFGLSLLALVVAAGYWVTLSRTRFGFELLASGESGTAARAGGVDAKRTTVAAMALSGAVAGLAALPELTSRDHSYLVTSTAGYGFAGVAVALIGRGHPVGVVAGALLWAFLDKSAVALDAVSVPKEIVLILQGTAVLAVVIAHELTRRFEAAQAQRRARTAVGGAA</sequence>
<dbReference type="GO" id="GO:0022857">
    <property type="term" value="F:transmembrane transporter activity"/>
    <property type="evidence" value="ECO:0007669"/>
    <property type="project" value="InterPro"/>
</dbReference>
<gene>
    <name evidence="7" type="ordered locus">Srot_1018</name>
</gene>
<keyword evidence="8" id="KW-1185">Reference proteome</keyword>